<dbReference type="PANTHER" id="PTHR47245">
    <property type="entry name" value="PEPTIDYLPROLYL ISOMERASE"/>
    <property type="match status" value="1"/>
</dbReference>
<keyword evidence="3" id="KW-1185">Reference proteome</keyword>
<gene>
    <name evidence="2" type="ORF">LZC95_29345</name>
</gene>
<evidence type="ECO:0000313" key="3">
    <source>
        <dbReference type="Proteomes" id="UP001379533"/>
    </source>
</evidence>
<dbReference type="InterPro" id="IPR000297">
    <property type="entry name" value="PPIase_PpiC"/>
</dbReference>
<dbReference type="Proteomes" id="UP001379533">
    <property type="component" value="Chromosome"/>
</dbReference>
<dbReference type="PANTHER" id="PTHR47245:SF2">
    <property type="entry name" value="PEPTIDYL-PROLYL CIS-TRANS ISOMERASE HP_0175-RELATED"/>
    <property type="match status" value="1"/>
</dbReference>
<dbReference type="InterPro" id="IPR050245">
    <property type="entry name" value="PrsA_foldase"/>
</dbReference>
<dbReference type="GO" id="GO:0016853">
    <property type="term" value="F:isomerase activity"/>
    <property type="evidence" value="ECO:0007669"/>
    <property type="project" value="UniProtKB-KW"/>
</dbReference>
<dbReference type="Pfam" id="PF13145">
    <property type="entry name" value="Rotamase_2"/>
    <property type="match status" value="1"/>
</dbReference>
<dbReference type="RefSeq" id="WP_394841163.1">
    <property type="nucleotide sequence ID" value="NZ_CP089982.1"/>
</dbReference>
<evidence type="ECO:0000313" key="2">
    <source>
        <dbReference type="EMBL" id="WXA90549.1"/>
    </source>
</evidence>
<name>A0ABZ2K1C8_9BACT</name>
<keyword evidence="2" id="KW-0413">Isomerase</keyword>
<dbReference type="EMBL" id="CP089982">
    <property type="protein sequence ID" value="WXA90549.1"/>
    <property type="molecule type" value="Genomic_DNA"/>
</dbReference>
<proteinExistence type="predicted"/>
<accession>A0ABZ2K1C8</accession>
<protein>
    <submittedName>
        <fullName evidence="2">Peptidyl-prolyl cis-trans isomerase</fullName>
    </submittedName>
</protein>
<feature type="domain" description="PpiC" evidence="1">
    <location>
        <begin position="125"/>
        <end position="249"/>
    </location>
</feature>
<evidence type="ECO:0000259" key="1">
    <source>
        <dbReference type="Pfam" id="PF13145"/>
    </source>
</evidence>
<organism evidence="2 3">
    <name type="scientific">Pendulispora brunnea</name>
    <dbReference type="NCBI Taxonomy" id="2905690"/>
    <lineage>
        <taxon>Bacteria</taxon>
        <taxon>Pseudomonadati</taxon>
        <taxon>Myxococcota</taxon>
        <taxon>Myxococcia</taxon>
        <taxon>Myxococcales</taxon>
        <taxon>Sorangiineae</taxon>
        <taxon>Pendulisporaceae</taxon>
        <taxon>Pendulispora</taxon>
    </lineage>
</organism>
<sequence>MLLPRLLREPVVQFLLIGAALFGVERLRRHEEPPRTPECRPEATAGRIVVTDELRQTLSEEHLRVHGRRPTPAEMDTLIAAWVNEEVLFREGLARGLEKDDPRIRQRIVEKMSFVLDQGLEPPVPSEAELSAWFDAHPNKWATSELVDFTQVFIQGDDAAARTRARGLLAQLEAGADPAGMGDTFSGGRRYRRRSLTDLGESFGPDFSAGLAEQKEGTWSLRQSRFGLHLVRVDRRTPAERPTLVQVREDVLLDYREAKRATAREGAIAEMRRRWTP</sequence>
<reference evidence="2 3" key="1">
    <citation type="submission" date="2021-12" db="EMBL/GenBank/DDBJ databases">
        <title>Discovery of the Pendulisporaceae a myxobacterial family with distinct sporulation behavior and unique specialized metabolism.</title>
        <authorList>
            <person name="Garcia R."/>
            <person name="Popoff A."/>
            <person name="Bader C.D."/>
            <person name="Loehr J."/>
            <person name="Walesch S."/>
            <person name="Walt C."/>
            <person name="Boldt J."/>
            <person name="Bunk B."/>
            <person name="Haeckl F.J.F.P.J."/>
            <person name="Gunesch A.P."/>
            <person name="Birkelbach J."/>
            <person name="Nuebel U."/>
            <person name="Pietschmann T."/>
            <person name="Bach T."/>
            <person name="Mueller R."/>
        </authorList>
    </citation>
    <scope>NUCLEOTIDE SEQUENCE [LARGE SCALE GENOMIC DNA]</scope>
    <source>
        <strain evidence="2 3">MSr12523</strain>
    </source>
</reference>